<dbReference type="Gene3D" id="1.10.555.10">
    <property type="entry name" value="Rho GTPase activation protein"/>
    <property type="match status" value="1"/>
</dbReference>
<dbReference type="GO" id="GO:0007165">
    <property type="term" value="P:signal transduction"/>
    <property type="evidence" value="ECO:0007669"/>
    <property type="project" value="InterPro"/>
</dbReference>
<dbReference type="PANTHER" id="PTHR23177">
    <property type="entry name" value="MKIAA1688 PROTEIN"/>
    <property type="match status" value="1"/>
</dbReference>
<evidence type="ECO:0000259" key="3">
    <source>
        <dbReference type="PROSITE" id="PS50108"/>
    </source>
</evidence>
<name>A0A8X8YVH8_SALSN</name>
<feature type="compositionally biased region" description="Acidic residues" evidence="2">
    <location>
        <begin position="35"/>
        <end position="50"/>
    </location>
</feature>
<comment type="caution">
    <text evidence="5">The sequence shown here is derived from an EMBL/GenBank/DDBJ whole genome shotgun (WGS) entry which is preliminary data.</text>
</comment>
<accession>A0A8X8YVH8</accession>
<dbReference type="EMBL" id="PNBA02000856">
    <property type="protein sequence ID" value="KAG6382858.1"/>
    <property type="molecule type" value="Genomic_DNA"/>
</dbReference>
<dbReference type="CDD" id="cd00159">
    <property type="entry name" value="RhoGAP"/>
    <property type="match status" value="1"/>
</dbReference>
<reference evidence="5" key="1">
    <citation type="submission" date="2018-01" db="EMBL/GenBank/DDBJ databases">
        <authorList>
            <person name="Mao J.F."/>
        </authorList>
    </citation>
    <scope>NUCLEOTIDE SEQUENCE</scope>
    <source>
        <strain evidence="5">Huo1</strain>
        <tissue evidence="5">Leaf</tissue>
    </source>
</reference>
<dbReference type="PROSITE" id="PS50238">
    <property type="entry name" value="RHOGAP"/>
    <property type="match status" value="1"/>
</dbReference>
<dbReference type="Pfam" id="PF00620">
    <property type="entry name" value="RhoGAP"/>
    <property type="match status" value="1"/>
</dbReference>
<dbReference type="InterPro" id="IPR000198">
    <property type="entry name" value="RhoGAP_dom"/>
</dbReference>
<dbReference type="Pfam" id="PF00786">
    <property type="entry name" value="PBD"/>
    <property type="match status" value="1"/>
</dbReference>
<sequence>MARLFRSKSCSLNTMPPPLYEDDEGGYFGDYNYNTDDDEEEEEEEEDDGGSENPATTPFLSPGGNGGGNQAQFSVLGVVAAALRKSLVTCSVDADDVASDVDIGWPTDVRHVSHVTFDRFDGFLGLPVELQPEVPSKPPSASASVFGVSAQSMQCSFDQRGNSVPTILLRMQTRLYEEGGLQAEGIFRINAENSQEENVRKQLNKGIVPHGIDVHCLSGLIKAWFRELPSGVLDCLSAEDVMHCNTEEECSELVKQLPDRGRAARLGHQSHGRRIQMADPLTALIHAVQVMNFLKTLIGKTLAEREEYSVVLEQSGTPVDEECNNAIVMSSGETMPATTAITTRKRRTLGHSFKDEYEADDGILRRLNLRKGMQKLCRHPVFHLTKTQPKKLYNSN</sequence>
<protein>
    <submittedName>
        <fullName evidence="5">Uncharacterized protein</fullName>
    </submittedName>
</protein>
<reference evidence="5" key="2">
    <citation type="submission" date="2020-08" db="EMBL/GenBank/DDBJ databases">
        <title>Plant Genome Project.</title>
        <authorList>
            <person name="Zhang R.-G."/>
        </authorList>
    </citation>
    <scope>NUCLEOTIDE SEQUENCE</scope>
    <source>
        <strain evidence="5">Huo1</strain>
        <tissue evidence="5">Leaf</tissue>
    </source>
</reference>
<dbReference type="InterPro" id="IPR000095">
    <property type="entry name" value="CRIB_dom"/>
</dbReference>
<dbReference type="SMART" id="SM00324">
    <property type="entry name" value="RhoGAP"/>
    <property type="match status" value="1"/>
</dbReference>
<feature type="domain" description="CRIB" evidence="3">
    <location>
        <begin position="103"/>
        <end position="116"/>
    </location>
</feature>
<evidence type="ECO:0000313" key="6">
    <source>
        <dbReference type="Proteomes" id="UP000298416"/>
    </source>
</evidence>
<dbReference type="GO" id="GO:0005096">
    <property type="term" value="F:GTPase activator activity"/>
    <property type="evidence" value="ECO:0007669"/>
    <property type="project" value="UniProtKB-KW"/>
</dbReference>
<keyword evidence="1" id="KW-0343">GTPase activation</keyword>
<organism evidence="5">
    <name type="scientific">Salvia splendens</name>
    <name type="common">Scarlet sage</name>
    <dbReference type="NCBI Taxonomy" id="180675"/>
    <lineage>
        <taxon>Eukaryota</taxon>
        <taxon>Viridiplantae</taxon>
        <taxon>Streptophyta</taxon>
        <taxon>Embryophyta</taxon>
        <taxon>Tracheophyta</taxon>
        <taxon>Spermatophyta</taxon>
        <taxon>Magnoliopsida</taxon>
        <taxon>eudicotyledons</taxon>
        <taxon>Gunneridae</taxon>
        <taxon>Pentapetalae</taxon>
        <taxon>asterids</taxon>
        <taxon>lamiids</taxon>
        <taxon>Lamiales</taxon>
        <taxon>Lamiaceae</taxon>
        <taxon>Nepetoideae</taxon>
        <taxon>Mentheae</taxon>
        <taxon>Salviinae</taxon>
        <taxon>Salvia</taxon>
        <taxon>Salvia subgen. Calosphace</taxon>
        <taxon>core Calosphace</taxon>
    </lineage>
</organism>
<dbReference type="AlphaFoldDB" id="A0A8X8YVH8"/>
<evidence type="ECO:0000259" key="4">
    <source>
        <dbReference type="PROSITE" id="PS50238"/>
    </source>
</evidence>
<dbReference type="PROSITE" id="PS50108">
    <property type="entry name" value="CRIB"/>
    <property type="match status" value="1"/>
</dbReference>
<dbReference type="InterPro" id="IPR008936">
    <property type="entry name" value="Rho_GTPase_activation_prot"/>
</dbReference>
<keyword evidence="6" id="KW-1185">Reference proteome</keyword>
<dbReference type="InterPro" id="IPR044785">
    <property type="entry name" value="RopGAP1-5"/>
</dbReference>
<dbReference type="Proteomes" id="UP000298416">
    <property type="component" value="Unassembled WGS sequence"/>
</dbReference>
<dbReference type="CDD" id="cd00132">
    <property type="entry name" value="CRIB"/>
    <property type="match status" value="1"/>
</dbReference>
<evidence type="ECO:0000256" key="1">
    <source>
        <dbReference type="ARBA" id="ARBA00022468"/>
    </source>
</evidence>
<dbReference type="SUPFAM" id="SSF48350">
    <property type="entry name" value="GTPase activation domain, GAP"/>
    <property type="match status" value="1"/>
</dbReference>
<gene>
    <name evidence="5" type="ORF">SASPL_157424</name>
</gene>
<evidence type="ECO:0000256" key="2">
    <source>
        <dbReference type="SAM" id="MobiDB-lite"/>
    </source>
</evidence>
<proteinExistence type="predicted"/>
<evidence type="ECO:0000313" key="5">
    <source>
        <dbReference type="EMBL" id="KAG6382858.1"/>
    </source>
</evidence>
<dbReference type="SMART" id="SM00285">
    <property type="entry name" value="PBD"/>
    <property type="match status" value="1"/>
</dbReference>
<dbReference type="PANTHER" id="PTHR23177:SF35">
    <property type="entry name" value="RHO GTPASE-ACTIVATING PROTEIN GACA"/>
    <property type="match status" value="1"/>
</dbReference>
<feature type="region of interest" description="Disordered" evidence="2">
    <location>
        <begin position="1"/>
        <end position="67"/>
    </location>
</feature>
<feature type="domain" description="Rho-GAP" evidence="4">
    <location>
        <begin position="151"/>
        <end position="335"/>
    </location>
</feature>